<dbReference type="Proteomes" id="UP000034201">
    <property type="component" value="Unassembled WGS sequence"/>
</dbReference>
<evidence type="ECO:0000313" key="11">
    <source>
        <dbReference type="Proteomes" id="UP000034201"/>
    </source>
</evidence>
<dbReference type="InterPro" id="IPR050250">
    <property type="entry name" value="Macrolide_Exporter_MacB"/>
</dbReference>
<dbReference type="InterPro" id="IPR003838">
    <property type="entry name" value="ABC3_permease_C"/>
</dbReference>
<gene>
    <name evidence="10" type="ORF">UY61_C0079G0001</name>
</gene>
<keyword evidence="2" id="KW-1003">Cell membrane</keyword>
<comment type="subcellular location">
    <subcellularLocation>
        <location evidence="1">Cell membrane</location>
        <topology evidence="1">Multi-pass membrane protein</topology>
    </subcellularLocation>
</comment>
<organism evidence="10 11">
    <name type="scientific">Candidatus Adlerbacteria bacterium GW2011_GWC1_50_9</name>
    <dbReference type="NCBI Taxonomy" id="1618608"/>
    <lineage>
        <taxon>Bacteria</taxon>
        <taxon>Candidatus Adleribacteriota</taxon>
    </lineage>
</organism>
<dbReference type="PANTHER" id="PTHR30572:SF4">
    <property type="entry name" value="ABC TRANSPORTER PERMEASE YTRF"/>
    <property type="match status" value="1"/>
</dbReference>
<name>A0A0G1YU77_9BACT</name>
<keyword evidence="5 7" id="KW-0472">Membrane</keyword>
<comment type="caution">
    <text evidence="10">The sequence shown here is derived from an EMBL/GenBank/DDBJ whole genome shotgun (WGS) entry which is preliminary data.</text>
</comment>
<dbReference type="Pfam" id="PF02687">
    <property type="entry name" value="FtsX"/>
    <property type="match status" value="1"/>
</dbReference>
<protein>
    <submittedName>
        <fullName evidence="10">ABC transporter, permease protein</fullName>
    </submittedName>
</protein>
<dbReference type="AlphaFoldDB" id="A0A0G1YU77"/>
<evidence type="ECO:0000259" key="9">
    <source>
        <dbReference type="Pfam" id="PF12704"/>
    </source>
</evidence>
<evidence type="ECO:0000256" key="5">
    <source>
        <dbReference type="ARBA" id="ARBA00023136"/>
    </source>
</evidence>
<keyword evidence="4 7" id="KW-1133">Transmembrane helix</keyword>
<evidence type="ECO:0000313" key="10">
    <source>
        <dbReference type="EMBL" id="KKW18587.1"/>
    </source>
</evidence>
<accession>A0A0G1YU77</accession>
<dbReference type="PANTHER" id="PTHR30572">
    <property type="entry name" value="MEMBRANE COMPONENT OF TRANSPORTER-RELATED"/>
    <property type="match status" value="1"/>
</dbReference>
<evidence type="ECO:0000256" key="3">
    <source>
        <dbReference type="ARBA" id="ARBA00022692"/>
    </source>
</evidence>
<evidence type="ECO:0000256" key="7">
    <source>
        <dbReference type="SAM" id="Phobius"/>
    </source>
</evidence>
<dbReference type="InterPro" id="IPR025857">
    <property type="entry name" value="MacB_PCD"/>
</dbReference>
<feature type="transmembrane region" description="Helical" evidence="7">
    <location>
        <begin position="335"/>
        <end position="361"/>
    </location>
</feature>
<dbReference type="GO" id="GO:0022857">
    <property type="term" value="F:transmembrane transporter activity"/>
    <property type="evidence" value="ECO:0007669"/>
    <property type="project" value="TreeGrafter"/>
</dbReference>
<keyword evidence="3 7" id="KW-0812">Transmembrane</keyword>
<sequence>MTVSDLFQETFMALSANKARSGLTILGIVIGIGSVIAMISIGQGAQGSIESSIQSIGSNLVMVMPGSQRGAGPVSAGRGSATTLTQADADAIQEKITLAKAVSPEISRRYQVTAKGKNTNTQVVGTVAAYAMARNIQVDSGSFISDQNVRSLSKVAVLGPTTRDDLFGEGAMPIGETIRINKVDFKIIGVTKAKGGTGFANQDDMIFTPLSTAQRFLAGDTYVTTISVQAESADSMTEIQQQISDLLLQRHNISDPQMAYFQVLNQQDIVQTASAVTNTFTILLASIAGISLIVGGIGIMNMMLTNVTERTREIGLRKAIGAKRKDINTQFLTEAVALTFFGGAAGIVLGWLLAFGVSYFAG</sequence>
<feature type="domain" description="ABC3 transporter permease C-terminal" evidence="8">
    <location>
        <begin position="286"/>
        <end position="354"/>
    </location>
</feature>
<reference evidence="10 11" key="1">
    <citation type="journal article" date="2015" name="Nature">
        <title>rRNA introns, odd ribosomes, and small enigmatic genomes across a large radiation of phyla.</title>
        <authorList>
            <person name="Brown C.T."/>
            <person name="Hug L.A."/>
            <person name="Thomas B.C."/>
            <person name="Sharon I."/>
            <person name="Castelle C.J."/>
            <person name="Singh A."/>
            <person name="Wilkins M.J."/>
            <person name="Williams K.H."/>
            <person name="Banfield J.F."/>
        </authorList>
    </citation>
    <scope>NUCLEOTIDE SEQUENCE [LARGE SCALE GENOMIC DNA]</scope>
</reference>
<evidence type="ECO:0000256" key="4">
    <source>
        <dbReference type="ARBA" id="ARBA00022989"/>
    </source>
</evidence>
<dbReference type="Pfam" id="PF12704">
    <property type="entry name" value="MacB_PCD"/>
    <property type="match status" value="1"/>
</dbReference>
<feature type="transmembrane region" description="Helical" evidence="7">
    <location>
        <begin position="280"/>
        <end position="304"/>
    </location>
</feature>
<feature type="domain" description="MacB-like periplasmic core" evidence="9">
    <location>
        <begin position="21"/>
        <end position="245"/>
    </location>
</feature>
<proteinExistence type="inferred from homology"/>
<feature type="non-terminal residue" evidence="10">
    <location>
        <position position="362"/>
    </location>
</feature>
<evidence type="ECO:0000256" key="2">
    <source>
        <dbReference type="ARBA" id="ARBA00022475"/>
    </source>
</evidence>
<dbReference type="EMBL" id="LCQQ01000079">
    <property type="protein sequence ID" value="KKW18587.1"/>
    <property type="molecule type" value="Genomic_DNA"/>
</dbReference>
<evidence type="ECO:0000256" key="6">
    <source>
        <dbReference type="ARBA" id="ARBA00038076"/>
    </source>
</evidence>
<evidence type="ECO:0000256" key="1">
    <source>
        <dbReference type="ARBA" id="ARBA00004651"/>
    </source>
</evidence>
<evidence type="ECO:0000259" key="8">
    <source>
        <dbReference type="Pfam" id="PF02687"/>
    </source>
</evidence>
<dbReference type="GO" id="GO:0005886">
    <property type="term" value="C:plasma membrane"/>
    <property type="evidence" value="ECO:0007669"/>
    <property type="project" value="UniProtKB-SubCell"/>
</dbReference>
<feature type="transmembrane region" description="Helical" evidence="7">
    <location>
        <begin position="21"/>
        <end position="42"/>
    </location>
</feature>
<comment type="similarity">
    <text evidence="6">Belongs to the ABC-4 integral membrane protein family.</text>
</comment>